<comment type="caution">
    <text evidence="1">The sequence shown here is derived from an EMBL/GenBank/DDBJ whole genome shotgun (WGS) entry which is preliminary data.</text>
</comment>
<dbReference type="Proteomes" id="UP000265520">
    <property type="component" value="Unassembled WGS sequence"/>
</dbReference>
<name>A0A392VRQ0_9FABA</name>
<accession>A0A392VRQ0</accession>
<keyword evidence="2" id="KW-1185">Reference proteome</keyword>
<dbReference type="EMBL" id="LXQA011262281">
    <property type="protein sequence ID" value="MCI91078.1"/>
    <property type="molecule type" value="Genomic_DNA"/>
</dbReference>
<protein>
    <submittedName>
        <fullName evidence="1">Uncharacterized protein</fullName>
    </submittedName>
</protein>
<evidence type="ECO:0000313" key="2">
    <source>
        <dbReference type="Proteomes" id="UP000265520"/>
    </source>
</evidence>
<evidence type="ECO:0000313" key="1">
    <source>
        <dbReference type="EMBL" id="MCI91078.1"/>
    </source>
</evidence>
<organism evidence="1 2">
    <name type="scientific">Trifolium medium</name>
    <dbReference type="NCBI Taxonomy" id="97028"/>
    <lineage>
        <taxon>Eukaryota</taxon>
        <taxon>Viridiplantae</taxon>
        <taxon>Streptophyta</taxon>
        <taxon>Embryophyta</taxon>
        <taxon>Tracheophyta</taxon>
        <taxon>Spermatophyta</taxon>
        <taxon>Magnoliopsida</taxon>
        <taxon>eudicotyledons</taxon>
        <taxon>Gunneridae</taxon>
        <taxon>Pentapetalae</taxon>
        <taxon>rosids</taxon>
        <taxon>fabids</taxon>
        <taxon>Fabales</taxon>
        <taxon>Fabaceae</taxon>
        <taxon>Papilionoideae</taxon>
        <taxon>50 kb inversion clade</taxon>
        <taxon>NPAAA clade</taxon>
        <taxon>Hologalegina</taxon>
        <taxon>IRL clade</taxon>
        <taxon>Trifolieae</taxon>
        <taxon>Trifolium</taxon>
    </lineage>
</organism>
<proteinExistence type="predicted"/>
<sequence length="17" mass="1881">MPLGLFRWGEESICGVS</sequence>
<dbReference type="AlphaFoldDB" id="A0A392VRQ0"/>
<reference evidence="1 2" key="1">
    <citation type="journal article" date="2018" name="Front. Plant Sci.">
        <title>Red Clover (Trifolium pratense) and Zigzag Clover (T. medium) - A Picture of Genomic Similarities and Differences.</title>
        <authorList>
            <person name="Dluhosova J."/>
            <person name="Istvanek J."/>
            <person name="Nedelnik J."/>
            <person name="Repkova J."/>
        </authorList>
    </citation>
    <scope>NUCLEOTIDE SEQUENCE [LARGE SCALE GENOMIC DNA]</scope>
    <source>
        <strain evidence="2">cv. 10/8</strain>
        <tissue evidence="1">Leaf</tissue>
    </source>
</reference>
<feature type="non-terminal residue" evidence="1">
    <location>
        <position position="17"/>
    </location>
</feature>